<evidence type="ECO:0000313" key="8">
    <source>
        <dbReference type="Proteomes" id="UP001595962"/>
    </source>
</evidence>
<dbReference type="SUPFAM" id="SSF54631">
    <property type="entry name" value="CBS-domain pair"/>
    <property type="match status" value="2"/>
</dbReference>
<evidence type="ECO:0000259" key="2">
    <source>
        <dbReference type="PROSITE" id="PS50112"/>
    </source>
</evidence>
<dbReference type="InterPro" id="IPR052155">
    <property type="entry name" value="Biofilm_reg_signaling"/>
</dbReference>
<dbReference type="PROSITE" id="PS50112">
    <property type="entry name" value="PAS"/>
    <property type="match status" value="1"/>
</dbReference>
<dbReference type="PROSITE" id="PS50883">
    <property type="entry name" value="EAL"/>
    <property type="match status" value="1"/>
</dbReference>
<dbReference type="PROSITE" id="PS50113">
    <property type="entry name" value="PAC"/>
    <property type="match status" value="1"/>
</dbReference>
<dbReference type="SUPFAM" id="SSF55785">
    <property type="entry name" value="PYP-like sensor domain (PAS domain)"/>
    <property type="match status" value="1"/>
</dbReference>
<feature type="domain" description="PAS" evidence="2">
    <location>
        <begin position="295"/>
        <end position="335"/>
    </location>
</feature>
<dbReference type="NCBIfam" id="TIGR00229">
    <property type="entry name" value="sensory_box"/>
    <property type="match status" value="1"/>
</dbReference>
<dbReference type="Pfam" id="PF13426">
    <property type="entry name" value="PAS_9"/>
    <property type="match status" value="1"/>
</dbReference>
<dbReference type="Pfam" id="PF00990">
    <property type="entry name" value="GGDEF"/>
    <property type="match status" value="1"/>
</dbReference>
<dbReference type="Gene3D" id="3.30.450.20">
    <property type="entry name" value="PAS domain"/>
    <property type="match status" value="1"/>
</dbReference>
<gene>
    <name evidence="7" type="ORF">ACFO3I_11750</name>
</gene>
<accession>A0ABV9JN60</accession>
<keyword evidence="1" id="KW-0129">CBS domain</keyword>
<dbReference type="InterPro" id="IPR035965">
    <property type="entry name" value="PAS-like_dom_sf"/>
</dbReference>
<dbReference type="CDD" id="cd01948">
    <property type="entry name" value="EAL"/>
    <property type="match status" value="1"/>
</dbReference>
<reference evidence="8" key="1">
    <citation type="journal article" date="2019" name="Int. J. Syst. Evol. Microbiol.">
        <title>The Global Catalogue of Microorganisms (GCM) 10K type strain sequencing project: providing services to taxonomists for standard genome sequencing and annotation.</title>
        <authorList>
            <consortium name="The Broad Institute Genomics Platform"/>
            <consortium name="The Broad Institute Genome Sequencing Center for Infectious Disease"/>
            <person name="Wu L."/>
            <person name="Ma J."/>
        </authorList>
    </citation>
    <scope>NUCLEOTIDE SEQUENCE [LARGE SCALE GENOMIC DNA]</scope>
    <source>
        <strain evidence="8">DT28</strain>
    </source>
</reference>
<dbReference type="InterPro" id="IPR043128">
    <property type="entry name" value="Rev_trsase/Diguanyl_cyclase"/>
</dbReference>
<feature type="domain" description="EAL" evidence="4">
    <location>
        <begin position="588"/>
        <end position="833"/>
    </location>
</feature>
<evidence type="ECO:0000259" key="3">
    <source>
        <dbReference type="PROSITE" id="PS50113"/>
    </source>
</evidence>
<evidence type="ECO:0000259" key="6">
    <source>
        <dbReference type="PROSITE" id="PS51371"/>
    </source>
</evidence>
<dbReference type="PANTHER" id="PTHR44757">
    <property type="entry name" value="DIGUANYLATE CYCLASE DGCP"/>
    <property type="match status" value="1"/>
</dbReference>
<dbReference type="SMART" id="SM00091">
    <property type="entry name" value="PAS"/>
    <property type="match status" value="1"/>
</dbReference>
<dbReference type="CDD" id="cd00130">
    <property type="entry name" value="PAS"/>
    <property type="match status" value="1"/>
</dbReference>
<dbReference type="InterPro" id="IPR001633">
    <property type="entry name" value="EAL_dom"/>
</dbReference>
<dbReference type="SUPFAM" id="SSF141868">
    <property type="entry name" value="EAL domain-like"/>
    <property type="match status" value="1"/>
</dbReference>
<dbReference type="InterPro" id="IPR000700">
    <property type="entry name" value="PAS-assoc_C"/>
</dbReference>
<feature type="domain" description="CBS" evidence="6">
    <location>
        <begin position="87"/>
        <end position="143"/>
    </location>
</feature>
<evidence type="ECO:0000313" key="7">
    <source>
        <dbReference type="EMBL" id="MFC4655686.1"/>
    </source>
</evidence>
<dbReference type="CDD" id="cd01949">
    <property type="entry name" value="GGDEF"/>
    <property type="match status" value="1"/>
</dbReference>
<dbReference type="SMART" id="SM00116">
    <property type="entry name" value="CBS"/>
    <property type="match status" value="4"/>
</dbReference>
<dbReference type="InterPro" id="IPR001610">
    <property type="entry name" value="PAC"/>
</dbReference>
<dbReference type="InterPro" id="IPR000644">
    <property type="entry name" value="CBS_dom"/>
</dbReference>
<evidence type="ECO:0000256" key="1">
    <source>
        <dbReference type="PROSITE-ProRule" id="PRU00703"/>
    </source>
</evidence>
<feature type="domain" description="GGDEF" evidence="5">
    <location>
        <begin position="446"/>
        <end position="579"/>
    </location>
</feature>
<protein>
    <submittedName>
        <fullName evidence="7">EAL domain-containing protein</fullName>
    </submittedName>
</protein>
<dbReference type="PROSITE" id="PS50887">
    <property type="entry name" value="GGDEF"/>
    <property type="match status" value="1"/>
</dbReference>
<dbReference type="NCBIfam" id="TIGR00254">
    <property type="entry name" value="GGDEF"/>
    <property type="match status" value="1"/>
</dbReference>
<dbReference type="SMART" id="SM00267">
    <property type="entry name" value="GGDEF"/>
    <property type="match status" value="1"/>
</dbReference>
<dbReference type="InterPro" id="IPR000160">
    <property type="entry name" value="GGDEF_dom"/>
</dbReference>
<dbReference type="Gene3D" id="3.30.70.270">
    <property type="match status" value="1"/>
</dbReference>
<feature type="domain" description="PAC" evidence="3">
    <location>
        <begin position="362"/>
        <end position="414"/>
    </location>
</feature>
<dbReference type="Gene3D" id="3.10.580.10">
    <property type="entry name" value="CBS-domain"/>
    <property type="match status" value="2"/>
</dbReference>
<dbReference type="Pfam" id="PF00571">
    <property type="entry name" value="CBS"/>
    <property type="match status" value="4"/>
</dbReference>
<dbReference type="InterPro" id="IPR000014">
    <property type="entry name" value="PAS"/>
</dbReference>
<dbReference type="Gene3D" id="3.20.20.450">
    <property type="entry name" value="EAL domain"/>
    <property type="match status" value="1"/>
</dbReference>
<dbReference type="Proteomes" id="UP001595962">
    <property type="component" value="Unassembled WGS sequence"/>
</dbReference>
<dbReference type="Pfam" id="PF00563">
    <property type="entry name" value="EAL"/>
    <property type="match status" value="1"/>
</dbReference>
<dbReference type="RefSeq" id="WP_377334175.1">
    <property type="nucleotide sequence ID" value="NZ_JBHSGB010000010.1"/>
</dbReference>
<dbReference type="SUPFAM" id="SSF55073">
    <property type="entry name" value="Nucleotide cyclase"/>
    <property type="match status" value="1"/>
</dbReference>
<dbReference type="InterPro" id="IPR035919">
    <property type="entry name" value="EAL_sf"/>
</dbReference>
<dbReference type="EMBL" id="JBHSGB010000010">
    <property type="protein sequence ID" value="MFC4655686.1"/>
    <property type="molecule type" value="Genomic_DNA"/>
</dbReference>
<proteinExistence type="predicted"/>
<dbReference type="SMART" id="SM00086">
    <property type="entry name" value="PAC"/>
    <property type="match status" value="1"/>
</dbReference>
<feature type="domain" description="CBS" evidence="6">
    <location>
        <begin position="22"/>
        <end position="81"/>
    </location>
</feature>
<sequence length="833" mass="92814">MPATPTPDLTQLSSSQPLTELLSRQPLICCPPEQSVQQVACLMASRNISCVLVEQGQRIIGIWTESDSKKLLCRDPDCLDLPISQVMSSPVLTINHQASAADATELMKRTDIRRLLVVDEQQQAIGILTQTDLIRQQQLEHYLVLRDIASLLNDAPLVLQGHQSLSTAAYAMAESRTDAVLVQLESGEYGIVTERDLVRLIAAKRTRLNLQQVASFPLLTLPAHASLMQAVQTLEHNGYRHLGVTSPSGQLCGLLSYSHLLLNMEHLYIRELRAALEAHNLALRSSAEHLKLAYQVIEASQDAIMITDRHGVIQSVNPAFCQLTGYSVSDALGQTPRLLSSGLHNGHFYQQLWLQLQQQGHWQGEIYNKRKNGEVYPEWLSISAIRSEDGMVSQYAAIFSDMTERKKREEKIHQLAFFDEMTGLANRRLFHDRLALSLANAKRHRHLLAVLFLDLDLFKRINDTLGHQAGDQVLIQVGKRLSQVVRTGESVARLGGDEFTLLMPECSSVQDAEQLARRIVQQFSLPFLIGDQELVLTTSIGIAFYPEDADSADELLRCADVAMYQAKSSGRNHYAFYHHSLGKRHRDALELEQALRRAMAEQRLEVHYQPKICLADGRVDSLEALVRWHDPQRGQVPPDLFIPVAENLGLIQQLGAYVLQHVCAQLAQWPAQTRVAVNISAKELSASSFLPMVRQLLQRYGIAPGQLELEITESCLVPEQAEQTLRLLSALRQMGIRIAIDDFGTGYSSLSYLRHLPIDSIKIDRSFIRALPADVSDCQITSAILAMAKALGLQVVAEGIETPQQLEFLLQAGCDLGQGYLFARPQPAAALKL</sequence>
<organism evidence="7 8">
    <name type="scientific">Rheinheimera marina</name>
    <dbReference type="NCBI Taxonomy" id="1774958"/>
    <lineage>
        <taxon>Bacteria</taxon>
        <taxon>Pseudomonadati</taxon>
        <taxon>Pseudomonadota</taxon>
        <taxon>Gammaproteobacteria</taxon>
        <taxon>Chromatiales</taxon>
        <taxon>Chromatiaceae</taxon>
        <taxon>Rheinheimera</taxon>
    </lineage>
</organism>
<comment type="caution">
    <text evidence="7">The sequence shown here is derived from an EMBL/GenBank/DDBJ whole genome shotgun (WGS) entry which is preliminary data.</text>
</comment>
<dbReference type="InterPro" id="IPR029787">
    <property type="entry name" value="Nucleotide_cyclase"/>
</dbReference>
<dbReference type="PANTHER" id="PTHR44757:SF2">
    <property type="entry name" value="BIOFILM ARCHITECTURE MAINTENANCE PROTEIN MBAA"/>
    <property type="match status" value="1"/>
</dbReference>
<keyword evidence="8" id="KW-1185">Reference proteome</keyword>
<dbReference type="InterPro" id="IPR046342">
    <property type="entry name" value="CBS_dom_sf"/>
</dbReference>
<dbReference type="SMART" id="SM00052">
    <property type="entry name" value="EAL"/>
    <property type="match status" value="1"/>
</dbReference>
<dbReference type="PROSITE" id="PS51371">
    <property type="entry name" value="CBS"/>
    <property type="match status" value="3"/>
</dbReference>
<evidence type="ECO:0000259" key="4">
    <source>
        <dbReference type="PROSITE" id="PS50883"/>
    </source>
</evidence>
<name>A0ABV9JN60_9GAMM</name>
<evidence type="ECO:0000259" key="5">
    <source>
        <dbReference type="PROSITE" id="PS50887"/>
    </source>
</evidence>
<feature type="domain" description="CBS" evidence="6">
    <location>
        <begin position="214"/>
        <end position="272"/>
    </location>
</feature>